<reference evidence="3" key="2">
    <citation type="submission" date="2025-08" db="UniProtKB">
        <authorList>
            <consortium name="RefSeq"/>
        </authorList>
    </citation>
    <scope>IDENTIFICATION</scope>
    <source>
        <tissue evidence="3">Leaf</tissue>
    </source>
</reference>
<gene>
    <name evidence="3" type="primary">LOC104235468</name>
</gene>
<accession>A0A1U7XM23</accession>
<dbReference type="RefSeq" id="XP_009787545.1">
    <property type="nucleotide sequence ID" value="XM_009789243.1"/>
</dbReference>
<keyword evidence="1" id="KW-0472">Membrane</keyword>
<feature type="transmembrane region" description="Helical" evidence="1">
    <location>
        <begin position="62"/>
        <end position="79"/>
    </location>
</feature>
<reference evidence="2" key="1">
    <citation type="journal article" date="2013" name="Genome Biol.">
        <title>Reference genomes and transcriptomes of Nicotiana sylvestris and Nicotiana tomentosiformis.</title>
        <authorList>
            <person name="Sierro N."/>
            <person name="Battey J.N."/>
            <person name="Ouadi S."/>
            <person name="Bovet L."/>
            <person name="Goepfert S."/>
            <person name="Bakaher N."/>
            <person name="Peitsch M.C."/>
            <person name="Ivanov N.V."/>
        </authorList>
    </citation>
    <scope>NUCLEOTIDE SEQUENCE [LARGE SCALE GENOMIC DNA]</scope>
</reference>
<keyword evidence="1" id="KW-0812">Transmembrane</keyword>
<dbReference type="Proteomes" id="UP000189701">
    <property type="component" value="Unplaced"/>
</dbReference>
<name>A0A1U7XM23_NICSY</name>
<evidence type="ECO:0000256" key="1">
    <source>
        <dbReference type="SAM" id="Phobius"/>
    </source>
</evidence>
<feature type="transmembrane region" description="Helical" evidence="1">
    <location>
        <begin position="29"/>
        <end position="50"/>
    </location>
</feature>
<protein>
    <submittedName>
        <fullName evidence="3">Uncharacterized protein LOC104235468</fullName>
    </submittedName>
</protein>
<keyword evidence="2" id="KW-1185">Reference proteome</keyword>
<evidence type="ECO:0000313" key="2">
    <source>
        <dbReference type="Proteomes" id="UP000189701"/>
    </source>
</evidence>
<sequence>LDIHFGHKKYIDSARLWSLFLSLLAKNSYWFFTLSSGFLGFWKLVWFSVWVCCCFSLNFSETYFLSVCFLVVVKVMMLYDQAFSKLRAELTHREEEFEKLSTESRELKTLYARREEELNSLRAGSKKMLQERANFTELSERMP</sequence>
<dbReference type="AlphaFoldDB" id="A0A1U7XM23"/>
<organism evidence="2 3">
    <name type="scientific">Nicotiana sylvestris</name>
    <name type="common">Wood tobacco</name>
    <name type="synonym">South American tobacco</name>
    <dbReference type="NCBI Taxonomy" id="4096"/>
    <lineage>
        <taxon>Eukaryota</taxon>
        <taxon>Viridiplantae</taxon>
        <taxon>Streptophyta</taxon>
        <taxon>Embryophyta</taxon>
        <taxon>Tracheophyta</taxon>
        <taxon>Spermatophyta</taxon>
        <taxon>Magnoliopsida</taxon>
        <taxon>eudicotyledons</taxon>
        <taxon>Gunneridae</taxon>
        <taxon>Pentapetalae</taxon>
        <taxon>asterids</taxon>
        <taxon>lamiids</taxon>
        <taxon>Solanales</taxon>
        <taxon>Solanaceae</taxon>
        <taxon>Nicotianoideae</taxon>
        <taxon>Nicotianeae</taxon>
        <taxon>Nicotiana</taxon>
    </lineage>
</organism>
<proteinExistence type="predicted"/>
<keyword evidence="1" id="KW-1133">Transmembrane helix</keyword>
<feature type="non-terminal residue" evidence="3">
    <location>
        <position position="1"/>
    </location>
</feature>
<evidence type="ECO:0000313" key="3">
    <source>
        <dbReference type="RefSeq" id="XP_009787545.1"/>
    </source>
</evidence>